<evidence type="ECO:0008006" key="6">
    <source>
        <dbReference type="Google" id="ProtNLM"/>
    </source>
</evidence>
<protein>
    <recommendedName>
        <fullName evidence="6">Glycosyl transferase family 1 domain-containing protein</fullName>
    </recommendedName>
</protein>
<dbReference type="Gene3D" id="3.40.50.2000">
    <property type="entry name" value="Glycogen Phosphorylase B"/>
    <property type="match status" value="2"/>
</dbReference>
<comment type="caution">
    <text evidence="4">The sequence shown here is derived from an EMBL/GenBank/DDBJ whole genome shotgun (WGS) entry which is preliminary data.</text>
</comment>
<dbReference type="PANTHER" id="PTHR46401:SF2">
    <property type="entry name" value="GLYCOSYLTRANSFERASE WBBK-RELATED"/>
    <property type="match status" value="1"/>
</dbReference>
<evidence type="ECO:0000313" key="4">
    <source>
        <dbReference type="EMBL" id="OGD63305.1"/>
    </source>
</evidence>
<dbReference type="SUPFAM" id="SSF53756">
    <property type="entry name" value="UDP-Glycosyltransferase/glycogen phosphorylase"/>
    <property type="match status" value="1"/>
</dbReference>
<dbReference type="CDD" id="cd03809">
    <property type="entry name" value="GT4_MtfB-like"/>
    <property type="match status" value="1"/>
</dbReference>
<proteinExistence type="predicted"/>
<dbReference type="InterPro" id="IPR001296">
    <property type="entry name" value="Glyco_trans_1"/>
</dbReference>
<evidence type="ECO:0000259" key="3">
    <source>
        <dbReference type="Pfam" id="PF13439"/>
    </source>
</evidence>
<dbReference type="PANTHER" id="PTHR46401">
    <property type="entry name" value="GLYCOSYLTRANSFERASE WBBK-RELATED"/>
    <property type="match status" value="1"/>
</dbReference>
<dbReference type="EMBL" id="MEZK01000010">
    <property type="protein sequence ID" value="OGD63305.1"/>
    <property type="molecule type" value="Genomic_DNA"/>
</dbReference>
<dbReference type="Pfam" id="PF13439">
    <property type="entry name" value="Glyco_transf_4"/>
    <property type="match status" value="1"/>
</dbReference>
<dbReference type="GO" id="GO:0016757">
    <property type="term" value="F:glycosyltransferase activity"/>
    <property type="evidence" value="ECO:0007669"/>
    <property type="project" value="InterPro"/>
</dbReference>
<sequence>MSINRYYKIGIDCRFWGIIHTGLGRYTKELILAIIKVLEKENWKINNSLVSLTLFFQKENWQNDIYLSNKCKIIKIEAPHYSLKEQLKFGRIIDQEKLDLVHFTHFNVPFFLKTPFVVTIHDLIKHFFRGQSVTTRFLPIYWLKYWGYRIVIDKAIKKSKYIFTPSKFVANQLKDYYSTSTAKIRVTYEGVADVYKNNNRTATGADEVLNRYQLKRPFFIYTGNAYSFKNLTTLLKAIKAINHKTQKITLLIACGRSIFWERLSRQVKEYNLEKMVVLPGLVSDNDLRILYRQAVAFVNPSLMEGFGLPGLEAMASGCPVIAAKAGSLPEIYAEGAIFFEAQNILELAQKIMETLHLSPAGRKRLIDNGIKQAQKYSWEKTARETILVYKKILMKN</sequence>
<dbReference type="InterPro" id="IPR028098">
    <property type="entry name" value="Glyco_trans_4-like_N"/>
</dbReference>
<reference evidence="4 5" key="1">
    <citation type="journal article" date="2016" name="Nat. Commun.">
        <title>Thousands of microbial genomes shed light on interconnected biogeochemical processes in an aquifer system.</title>
        <authorList>
            <person name="Anantharaman K."/>
            <person name="Brown C.T."/>
            <person name="Hug L.A."/>
            <person name="Sharon I."/>
            <person name="Castelle C.J."/>
            <person name="Probst A.J."/>
            <person name="Thomas B.C."/>
            <person name="Singh A."/>
            <person name="Wilkins M.J."/>
            <person name="Karaoz U."/>
            <person name="Brodie E.L."/>
            <person name="Williams K.H."/>
            <person name="Hubbard S.S."/>
            <person name="Banfield J.F."/>
        </authorList>
    </citation>
    <scope>NUCLEOTIDE SEQUENCE [LARGE SCALE GENOMIC DNA]</scope>
</reference>
<accession>A0A1F5E7G6</accession>
<dbReference type="STRING" id="1797457.A2160_02310"/>
<dbReference type="GO" id="GO:0009103">
    <property type="term" value="P:lipopolysaccharide biosynthetic process"/>
    <property type="evidence" value="ECO:0007669"/>
    <property type="project" value="TreeGrafter"/>
</dbReference>
<name>A0A1F5E7G6_9BACT</name>
<evidence type="ECO:0000259" key="2">
    <source>
        <dbReference type="Pfam" id="PF00534"/>
    </source>
</evidence>
<keyword evidence="1" id="KW-0808">Transferase</keyword>
<organism evidence="4 5">
    <name type="scientific">Candidatus Beckwithbacteria bacterium RBG_13_42_9</name>
    <dbReference type="NCBI Taxonomy" id="1797457"/>
    <lineage>
        <taxon>Bacteria</taxon>
        <taxon>Candidatus Beckwithiibacteriota</taxon>
    </lineage>
</organism>
<feature type="domain" description="Glycosyltransferase subfamily 4-like N-terminal" evidence="3">
    <location>
        <begin position="76"/>
        <end position="191"/>
    </location>
</feature>
<dbReference type="Pfam" id="PF00534">
    <property type="entry name" value="Glycos_transf_1"/>
    <property type="match status" value="1"/>
</dbReference>
<evidence type="ECO:0000256" key="1">
    <source>
        <dbReference type="ARBA" id="ARBA00022679"/>
    </source>
</evidence>
<evidence type="ECO:0000313" key="5">
    <source>
        <dbReference type="Proteomes" id="UP000177006"/>
    </source>
</evidence>
<dbReference type="Proteomes" id="UP000177006">
    <property type="component" value="Unassembled WGS sequence"/>
</dbReference>
<gene>
    <name evidence="4" type="ORF">A2160_02310</name>
</gene>
<feature type="domain" description="Glycosyl transferase family 1" evidence="2">
    <location>
        <begin position="214"/>
        <end position="371"/>
    </location>
</feature>
<dbReference type="AlphaFoldDB" id="A0A1F5E7G6"/>